<dbReference type="Proteomes" id="UP001295740">
    <property type="component" value="Unassembled WGS sequence"/>
</dbReference>
<feature type="region of interest" description="Disordered" evidence="1">
    <location>
        <begin position="428"/>
        <end position="479"/>
    </location>
</feature>
<dbReference type="AlphaFoldDB" id="A0AAI8YL32"/>
<feature type="compositionally biased region" description="Basic and acidic residues" evidence="1">
    <location>
        <begin position="238"/>
        <end position="255"/>
    </location>
</feature>
<feature type="region of interest" description="Disordered" evidence="1">
    <location>
        <begin position="188"/>
        <end position="263"/>
    </location>
</feature>
<feature type="region of interest" description="Disordered" evidence="1">
    <location>
        <begin position="1"/>
        <end position="54"/>
    </location>
</feature>
<proteinExistence type="predicted"/>
<accession>A0AAI8YL32</accession>
<gene>
    <name evidence="2" type="ORF">KHLLAP_LOCUS9037</name>
</gene>
<reference evidence="2" key="1">
    <citation type="submission" date="2023-10" db="EMBL/GenBank/DDBJ databases">
        <authorList>
            <person name="Hackl T."/>
        </authorList>
    </citation>
    <scope>NUCLEOTIDE SEQUENCE</scope>
</reference>
<feature type="compositionally biased region" description="Pro residues" evidence="1">
    <location>
        <begin position="13"/>
        <end position="27"/>
    </location>
</feature>
<sequence length="619" mass="68001">MFGGLANLVQPPVIGPPPKNVPPPTPLRLPQCNPQLSPPSETSSHGTAGHTDRTSEPSIVRFLQSLHRPADVNESHFNAVGVHVHSDAPPEDVIPDPSYLPSASDWDGIDQDEARKRDQSFRRPLSNGSLSPEGRIYLERRKELSIPNQAAFRTVRRIKPEPGKQPPRLGSCFEFFKQMELMCSFWDDTSLPPLPEDDGDDDQGNEAVPPLPSRTHPIDGSLDQVGHSVIAAAAESNTRSEPESESKVDSPERVTYRTAPGSQMPPEYRHAMVAAFVKLVTYDFGCTVAPPRVEPRLHLTGSPPSKETSTSKSKPAPSQSQRSSYFPSGCVFLFRTPKTRDAARSGILEGPVAAVSARNTTSFSTPVDSNVDFGRELIAALVTAQHRARENKAEKRIGEGKWWTTAKRWGGGEGGPIGREVEGDTVVGDKDAATSPTDTAPSEGIAAAAGQAASTEKPSAQTKPKALAVRGPPLTKKPRKNLSMYDNYRMIRPPSSNWDKKVRYEAIGRTHGAGYDDVFVLSSLFHHLCVLRVRVPHRLLQVLDGGSDKEGEEGEGEGHEPDERCWGRLEMWRSRWFDLFVVEERLEALRLLWGMMAWAMRKGEDQGEDQGEDVAMKNA</sequence>
<feature type="compositionally biased region" description="Low complexity" evidence="1">
    <location>
        <begin position="302"/>
        <end position="324"/>
    </location>
</feature>
<feature type="compositionally biased region" description="Acidic residues" evidence="1">
    <location>
        <begin position="195"/>
        <end position="204"/>
    </location>
</feature>
<evidence type="ECO:0000313" key="3">
    <source>
        <dbReference type="Proteomes" id="UP001295740"/>
    </source>
</evidence>
<evidence type="ECO:0000256" key="1">
    <source>
        <dbReference type="SAM" id="MobiDB-lite"/>
    </source>
</evidence>
<protein>
    <submittedName>
        <fullName evidence="2">Uu.00g135950.m01.CDS01</fullName>
    </submittedName>
</protein>
<feature type="region of interest" description="Disordered" evidence="1">
    <location>
        <begin position="115"/>
        <end position="134"/>
    </location>
</feature>
<evidence type="ECO:0000313" key="2">
    <source>
        <dbReference type="EMBL" id="CAJ2508569.1"/>
    </source>
</evidence>
<keyword evidence="3" id="KW-1185">Reference proteome</keyword>
<name>A0AAI8YL32_9PEZI</name>
<organism evidence="2 3">
    <name type="scientific">Anthostomella pinea</name>
    <dbReference type="NCBI Taxonomy" id="933095"/>
    <lineage>
        <taxon>Eukaryota</taxon>
        <taxon>Fungi</taxon>
        <taxon>Dikarya</taxon>
        <taxon>Ascomycota</taxon>
        <taxon>Pezizomycotina</taxon>
        <taxon>Sordariomycetes</taxon>
        <taxon>Xylariomycetidae</taxon>
        <taxon>Xylariales</taxon>
        <taxon>Xylariaceae</taxon>
        <taxon>Anthostomella</taxon>
    </lineage>
</organism>
<feature type="region of interest" description="Disordered" evidence="1">
    <location>
        <begin position="88"/>
        <end position="108"/>
    </location>
</feature>
<dbReference type="EMBL" id="CAUWAG010000012">
    <property type="protein sequence ID" value="CAJ2508569.1"/>
    <property type="molecule type" value="Genomic_DNA"/>
</dbReference>
<comment type="caution">
    <text evidence="2">The sequence shown here is derived from an EMBL/GenBank/DDBJ whole genome shotgun (WGS) entry which is preliminary data.</text>
</comment>
<feature type="region of interest" description="Disordered" evidence="1">
    <location>
        <begin position="293"/>
        <end position="324"/>
    </location>
</feature>